<organism evidence="2 3">
    <name type="scientific">Zasmidium cellare</name>
    <name type="common">Wine cellar mold</name>
    <name type="synonym">Racodium cellare</name>
    <dbReference type="NCBI Taxonomy" id="395010"/>
    <lineage>
        <taxon>Eukaryota</taxon>
        <taxon>Fungi</taxon>
        <taxon>Dikarya</taxon>
        <taxon>Ascomycota</taxon>
        <taxon>Pezizomycotina</taxon>
        <taxon>Dothideomycetes</taxon>
        <taxon>Dothideomycetidae</taxon>
        <taxon>Mycosphaerellales</taxon>
        <taxon>Mycosphaerellaceae</taxon>
        <taxon>Zasmidium</taxon>
    </lineage>
</organism>
<comment type="caution">
    <text evidence="2">The sequence shown here is derived from an EMBL/GenBank/DDBJ whole genome shotgun (WGS) entry which is preliminary data.</text>
</comment>
<keyword evidence="3" id="KW-1185">Reference proteome</keyword>
<dbReference type="InterPro" id="IPR052895">
    <property type="entry name" value="HetReg/Transcr_Mod"/>
</dbReference>
<dbReference type="EMBL" id="JAXOVC010000008">
    <property type="protein sequence ID" value="KAK4497807.1"/>
    <property type="molecule type" value="Genomic_DNA"/>
</dbReference>
<evidence type="ECO:0000259" key="1">
    <source>
        <dbReference type="Pfam" id="PF06985"/>
    </source>
</evidence>
<dbReference type="Proteomes" id="UP001305779">
    <property type="component" value="Unassembled WGS sequence"/>
</dbReference>
<evidence type="ECO:0000313" key="2">
    <source>
        <dbReference type="EMBL" id="KAK4497807.1"/>
    </source>
</evidence>
<dbReference type="PANTHER" id="PTHR24148:SF64">
    <property type="entry name" value="HETEROKARYON INCOMPATIBILITY DOMAIN-CONTAINING PROTEIN"/>
    <property type="match status" value="1"/>
</dbReference>
<proteinExistence type="predicted"/>
<dbReference type="InterPro" id="IPR010730">
    <property type="entry name" value="HET"/>
</dbReference>
<protein>
    <recommendedName>
        <fullName evidence="1">Heterokaryon incompatibility domain-containing protein</fullName>
    </recommendedName>
</protein>
<dbReference type="Pfam" id="PF06985">
    <property type="entry name" value="HET"/>
    <property type="match status" value="1"/>
</dbReference>
<accession>A0ABR0E8P2</accession>
<feature type="domain" description="Heterokaryon incompatibility" evidence="1">
    <location>
        <begin position="51"/>
        <end position="209"/>
    </location>
</feature>
<dbReference type="Pfam" id="PF26639">
    <property type="entry name" value="Het-6_barrel"/>
    <property type="match status" value="1"/>
</dbReference>
<reference evidence="2 3" key="1">
    <citation type="journal article" date="2023" name="G3 (Bethesda)">
        <title>A chromosome-level genome assembly of Zasmidium syzygii isolated from banana leaves.</title>
        <authorList>
            <person name="van Westerhoven A.C."/>
            <person name="Mehrabi R."/>
            <person name="Talebi R."/>
            <person name="Steentjes M.B.F."/>
            <person name="Corcolon B."/>
            <person name="Chong P.A."/>
            <person name="Kema G.H.J."/>
            <person name="Seidl M.F."/>
        </authorList>
    </citation>
    <scope>NUCLEOTIDE SEQUENCE [LARGE SCALE GENOMIC DNA]</scope>
    <source>
        <strain evidence="2 3">P124</strain>
    </source>
</reference>
<evidence type="ECO:0000313" key="3">
    <source>
        <dbReference type="Proteomes" id="UP001305779"/>
    </source>
</evidence>
<gene>
    <name evidence="2" type="ORF">PRZ48_010461</name>
</gene>
<name>A0ABR0E8P2_ZASCE</name>
<dbReference type="PANTHER" id="PTHR24148">
    <property type="entry name" value="ANKYRIN REPEAT DOMAIN-CONTAINING PROTEIN 39 HOMOLOG-RELATED"/>
    <property type="match status" value="1"/>
</dbReference>
<sequence length="638" mass="71728">MAAVVFPASSPDLYQPLGEDGFRLLTVLPGVLNDPVRCQLNHSSLTEQPHYETISYCWGDATLRGQIEINGHVTDVTSSAYEAIRRMRLRDAERTLWIDAICIKQADLEERSLQVHSMGKIYRNATGNLIHLGGQEDLDTSEVAATLQTIRRRMQQHARAMPKSERKDFLNYLPPLGFHSPDLVTREDLRMLHPLYALPWFGRLWVVQESVLARRNTCFWGSTTFDLALPPMIAWFAPTNVLRYEYCGSDDSMENFFASRCRHAIRLGGEGGAALSAGWLTDLSPNLKASEPRDRIFAVRDLIIRPGDAGRSIDLLESDYQKSVAHVYRDATRYLLEQHATGTELLDNICHRSDSDIHCDGKTSWTYPWDRQYNPILDTGCLNNGRLRSGMPGGSLPDEPSLEITRSEDLNVLSLDGFFVGTIIETGPIIDQDKLQNYETVRAMVEDVLDFSGDNPRFKAHRSVRTVFKRIRAALCFGSWPDVTLPGTIEEKVAALLFTAVFSSSAEPDELCDEDKRLEAFEVFLADLRSSSSLPCLPNDLPEESAEKARTSSLFFDMLCETTFKRRLCYLDCGDAGVGPKIMRKGDIVVIFQGGSRPHVLRPVDGGQYQFIGAVYIPGLMNAEVFELNIKKKRFDIV</sequence>